<sequence length="75" mass="8181">MKALRPPSDLQALRPATPLPVLIEQKSGMTITLIFFLKCFSAQSKAWLAAWTARSLTPLGYMAEMKGTRAAPFAA</sequence>
<dbReference type="AlphaFoldDB" id="M3B0E8"/>
<dbReference type="KEGG" id="pfj:MYCFIDRAFT_203451"/>
<organism evidence="1 2">
    <name type="scientific">Pseudocercospora fijiensis (strain CIRAD86)</name>
    <name type="common">Black leaf streak disease fungus</name>
    <name type="synonym">Mycosphaerella fijiensis</name>
    <dbReference type="NCBI Taxonomy" id="383855"/>
    <lineage>
        <taxon>Eukaryota</taxon>
        <taxon>Fungi</taxon>
        <taxon>Dikarya</taxon>
        <taxon>Ascomycota</taxon>
        <taxon>Pezizomycotina</taxon>
        <taxon>Dothideomycetes</taxon>
        <taxon>Dothideomycetidae</taxon>
        <taxon>Mycosphaerellales</taxon>
        <taxon>Mycosphaerellaceae</taxon>
        <taxon>Pseudocercospora</taxon>
    </lineage>
</organism>
<dbReference type="Proteomes" id="UP000016932">
    <property type="component" value="Unassembled WGS sequence"/>
</dbReference>
<accession>M3B0E8</accession>
<evidence type="ECO:0000313" key="2">
    <source>
        <dbReference type="Proteomes" id="UP000016932"/>
    </source>
</evidence>
<proteinExistence type="predicted"/>
<protein>
    <submittedName>
        <fullName evidence="1">Uncharacterized protein</fullName>
    </submittedName>
</protein>
<evidence type="ECO:0000313" key="1">
    <source>
        <dbReference type="EMBL" id="EME82917.1"/>
    </source>
</evidence>
<dbReference type="EMBL" id="KB446558">
    <property type="protein sequence ID" value="EME82917.1"/>
    <property type="molecule type" value="Genomic_DNA"/>
</dbReference>
<dbReference type="RefSeq" id="XP_007926299.1">
    <property type="nucleotide sequence ID" value="XM_007928108.1"/>
</dbReference>
<keyword evidence="2" id="KW-1185">Reference proteome</keyword>
<dbReference type="GeneID" id="19336152"/>
<name>M3B0E8_PSEFD</name>
<dbReference type="VEuPathDB" id="FungiDB:MYCFIDRAFT_203451"/>
<gene>
    <name evidence="1" type="ORF">MYCFIDRAFT_203451</name>
</gene>
<dbReference type="HOGENOM" id="CLU_2672133_0_0_1"/>
<reference evidence="1 2" key="1">
    <citation type="journal article" date="2012" name="PLoS Pathog.">
        <title>Diverse lifestyles and strategies of plant pathogenesis encoded in the genomes of eighteen Dothideomycetes fungi.</title>
        <authorList>
            <person name="Ohm R.A."/>
            <person name="Feau N."/>
            <person name="Henrissat B."/>
            <person name="Schoch C.L."/>
            <person name="Horwitz B.A."/>
            <person name="Barry K.W."/>
            <person name="Condon B.J."/>
            <person name="Copeland A.C."/>
            <person name="Dhillon B."/>
            <person name="Glaser F."/>
            <person name="Hesse C.N."/>
            <person name="Kosti I."/>
            <person name="LaButti K."/>
            <person name="Lindquist E.A."/>
            <person name="Lucas S."/>
            <person name="Salamov A.A."/>
            <person name="Bradshaw R.E."/>
            <person name="Ciuffetti L."/>
            <person name="Hamelin R.C."/>
            <person name="Kema G.H.J."/>
            <person name="Lawrence C."/>
            <person name="Scott J.A."/>
            <person name="Spatafora J.W."/>
            <person name="Turgeon B.G."/>
            <person name="de Wit P.J.G.M."/>
            <person name="Zhong S."/>
            <person name="Goodwin S.B."/>
            <person name="Grigoriev I.V."/>
        </authorList>
    </citation>
    <scope>NUCLEOTIDE SEQUENCE [LARGE SCALE GENOMIC DNA]</scope>
    <source>
        <strain evidence="1 2">CIRAD86</strain>
    </source>
</reference>